<dbReference type="InterPro" id="IPR015813">
    <property type="entry name" value="Pyrv/PenolPyrv_kinase-like_dom"/>
</dbReference>
<dbReference type="GO" id="GO:0000287">
    <property type="term" value="F:magnesium ion binding"/>
    <property type="evidence" value="ECO:0007669"/>
    <property type="project" value="TreeGrafter"/>
</dbReference>
<evidence type="ECO:0000313" key="8">
    <source>
        <dbReference type="Proteomes" id="UP000019491"/>
    </source>
</evidence>
<dbReference type="RefSeq" id="WP_037236565.1">
    <property type="nucleotide sequence ID" value="NZ_BAWF01000041.1"/>
</dbReference>
<feature type="binding site" evidence="5">
    <location>
        <position position="148"/>
    </location>
    <ligand>
        <name>Mg(2+)</name>
        <dbReference type="ChEBI" id="CHEBI:18420"/>
    </ligand>
</feature>
<evidence type="ECO:0000256" key="3">
    <source>
        <dbReference type="ARBA" id="ARBA00022842"/>
    </source>
</evidence>
<dbReference type="GO" id="GO:0006107">
    <property type="term" value="P:oxaloacetate metabolic process"/>
    <property type="evidence" value="ECO:0007669"/>
    <property type="project" value="TreeGrafter"/>
</dbReference>
<dbReference type="Proteomes" id="UP000019491">
    <property type="component" value="Unassembled WGS sequence"/>
</dbReference>
<keyword evidence="8" id="KW-1185">Reference proteome</keyword>
<feature type="binding site" evidence="5">
    <location>
        <position position="122"/>
    </location>
    <ligand>
        <name>Mg(2+)</name>
        <dbReference type="ChEBI" id="CHEBI:18420"/>
    </ligand>
</feature>
<dbReference type="Gene3D" id="3.20.20.60">
    <property type="entry name" value="Phosphoenolpyruvate-binding domains"/>
    <property type="match status" value="1"/>
</dbReference>
<name>X0Q7S9_RHOWR</name>
<dbReference type="GO" id="GO:0016829">
    <property type="term" value="F:lyase activity"/>
    <property type="evidence" value="ECO:0007669"/>
    <property type="project" value="UniProtKB-KW"/>
</dbReference>
<evidence type="ECO:0000256" key="5">
    <source>
        <dbReference type="PIRSR" id="PIRSR015582-2"/>
    </source>
</evidence>
<protein>
    <submittedName>
        <fullName evidence="7">Putative lyase</fullName>
    </submittedName>
</protein>
<dbReference type="InterPro" id="IPR011206">
    <property type="entry name" value="Citrate_lyase_beta/mcl1/mcl2"/>
</dbReference>
<keyword evidence="7" id="KW-0456">Lyase</keyword>
<reference evidence="7 8" key="1">
    <citation type="submission" date="2014-02" db="EMBL/GenBank/DDBJ databases">
        <title>Whole genome shotgun sequence of Rhodococcus wratislaviensis NBRC 100605.</title>
        <authorList>
            <person name="Hosoyama A."/>
            <person name="Tsuchikane K."/>
            <person name="Yoshida I."/>
            <person name="Ohji S."/>
            <person name="Ichikawa N."/>
            <person name="Yamazoe A."/>
            <person name="Fujita N."/>
        </authorList>
    </citation>
    <scope>NUCLEOTIDE SEQUENCE [LARGE SCALE GENOMIC DNA]</scope>
    <source>
        <strain evidence="7 8">NBRC 100605</strain>
    </source>
</reference>
<keyword evidence="3 5" id="KW-0460">Magnesium</keyword>
<proteinExistence type="predicted"/>
<sequence>MNGEIAGAKQPPPSGPAILFCPADRPDRYAKALARADAVIIDLEDAVSADRKAIARAALRKELPNLPADRIVVRVNALRTTEGQLDLDLIRGSGLHSVMVPKAEDPDEIDSLSKLSVIALCETARGVSAAHEIADVGRCVGLMWGGEDLTADIGGWSSRGGDRRYLPHVDYARSRILIAAAASRIASWDGVFLDIADASGLEAESAEAVSMGFAAKVAIHPSQIPVIRKTYHPSDKQLTWATGLLSAVDDAESGVTTFNGRMVDGPMVAMARAMLAARRSRKERQVSEG</sequence>
<dbReference type="PANTHER" id="PTHR32308">
    <property type="entry name" value="LYASE BETA SUBUNIT, PUTATIVE (AFU_ORTHOLOGUE AFUA_4G13030)-RELATED"/>
    <property type="match status" value="1"/>
</dbReference>
<evidence type="ECO:0000256" key="1">
    <source>
        <dbReference type="ARBA" id="ARBA00001946"/>
    </source>
</evidence>
<feature type="domain" description="HpcH/HpaI aldolase/citrate lyase" evidence="6">
    <location>
        <begin position="18"/>
        <end position="221"/>
    </location>
</feature>
<dbReference type="Pfam" id="PF03328">
    <property type="entry name" value="HpcH_HpaI"/>
    <property type="match status" value="1"/>
</dbReference>
<dbReference type="PANTHER" id="PTHR32308:SF10">
    <property type="entry name" value="CITRATE LYASE SUBUNIT BETA"/>
    <property type="match status" value="1"/>
</dbReference>
<dbReference type="EMBL" id="BAWF01000041">
    <property type="protein sequence ID" value="GAF47472.1"/>
    <property type="molecule type" value="Genomic_DNA"/>
</dbReference>
<dbReference type="InterPro" id="IPR040442">
    <property type="entry name" value="Pyrv_kinase-like_dom_sf"/>
</dbReference>
<dbReference type="InterPro" id="IPR005000">
    <property type="entry name" value="Aldolase/citrate-lyase_domain"/>
</dbReference>
<keyword evidence="2 5" id="KW-0479">Metal-binding</keyword>
<feature type="binding site" evidence="4">
    <location>
        <position position="122"/>
    </location>
    <ligand>
        <name>substrate</name>
    </ligand>
</feature>
<dbReference type="AlphaFoldDB" id="X0Q7S9"/>
<dbReference type="SUPFAM" id="SSF51621">
    <property type="entry name" value="Phosphoenolpyruvate/pyruvate domain"/>
    <property type="match status" value="1"/>
</dbReference>
<accession>X0Q7S9</accession>
<comment type="cofactor">
    <cofactor evidence="1">
        <name>Mg(2+)</name>
        <dbReference type="ChEBI" id="CHEBI:18420"/>
    </cofactor>
</comment>
<comment type="caution">
    <text evidence="7">The sequence shown here is derived from an EMBL/GenBank/DDBJ whole genome shotgun (WGS) entry which is preliminary data.</text>
</comment>
<dbReference type="PIRSF" id="PIRSF015582">
    <property type="entry name" value="Cit_lyase_B"/>
    <property type="match status" value="1"/>
</dbReference>
<dbReference type="OrthoDB" id="5172636at2"/>
<evidence type="ECO:0000259" key="6">
    <source>
        <dbReference type="Pfam" id="PF03328"/>
    </source>
</evidence>
<evidence type="ECO:0000256" key="2">
    <source>
        <dbReference type="ARBA" id="ARBA00022723"/>
    </source>
</evidence>
<feature type="binding site" evidence="4">
    <location>
        <position position="74"/>
    </location>
    <ligand>
        <name>substrate</name>
    </ligand>
</feature>
<evidence type="ECO:0000313" key="7">
    <source>
        <dbReference type="EMBL" id="GAF47472.1"/>
    </source>
</evidence>
<organism evidence="7 8">
    <name type="scientific">Rhodococcus wratislaviensis NBRC 100605</name>
    <dbReference type="NCBI Taxonomy" id="1219028"/>
    <lineage>
        <taxon>Bacteria</taxon>
        <taxon>Bacillati</taxon>
        <taxon>Actinomycetota</taxon>
        <taxon>Actinomycetes</taxon>
        <taxon>Mycobacteriales</taxon>
        <taxon>Nocardiaceae</taxon>
        <taxon>Rhodococcus</taxon>
    </lineage>
</organism>
<gene>
    <name evidence="7" type="ORF">RW1_041_00170</name>
</gene>
<evidence type="ECO:0000256" key="4">
    <source>
        <dbReference type="PIRSR" id="PIRSR015582-1"/>
    </source>
</evidence>